<evidence type="ECO:0000313" key="1">
    <source>
        <dbReference type="EMBL" id="BBI90709.1"/>
    </source>
</evidence>
<accession>A0A5S9BZ93</accession>
<dbReference type="EMBL" id="AP019525">
    <property type="protein sequence ID" value="BBI90709.1"/>
    <property type="molecule type" value="Genomic_DNA"/>
</dbReference>
<organism evidence="1 2">
    <name type="scientific">Tenacibaculum phage PTm5</name>
    <dbReference type="NCBI Taxonomy" id="2547426"/>
    <lineage>
        <taxon>Viruses</taxon>
        <taxon>Duplodnaviria</taxon>
        <taxon>Heunggongvirae</taxon>
        <taxon>Uroviricota</taxon>
        <taxon>Caudoviricetes</taxon>
        <taxon>Shirahamavirus</taxon>
        <taxon>Shirahamavirus PTm1</taxon>
    </lineage>
</organism>
<reference evidence="1 2" key="1">
    <citation type="journal article" date="2019" name="Arch. Virol.">
        <title>A novel jumbo Tenacibaculum maritimum lytic phage with head-fiber-like appendages.</title>
        <authorList>
            <person name="Kawato Y."/>
            <person name="Istiqomah I."/>
            <person name="Gaafar A.Y."/>
            <person name="Hanaoka M."/>
            <person name="Ishimaru K."/>
            <person name="Yasuike M."/>
            <person name="Nishiki I."/>
            <person name="Nakamura Y."/>
            <person name="Fujiwara A."/>
            <person name="Nakai T."/>
        </authorList>
    </citation>
    <scope>NUCLEOTIDE SEQUENCE [LARGE SCALE GENOMIC DNA]</scope>
    <source>
        <strain evidence="1 2">PTm5</strain>
    </source>
</reference>
<sequence length="207" mass="23168">MTQDFTGKWYQEKADSDGDFKEIEIIDVNGATAYSKCRKTFSTLDLQNNWMRAEEIADDPYASDELVQMARSSIGEGVVSEDELAKSLAEEESLINKQPIQTPPFNPNDSNQQISQNTVARVLSTEEQAIQSIIDTSKKKSTVKIMLEVELPISLKKLLTVAETLDIDKEIATSVLSDNIELGKEQLKDILTKGLSNDKYLDEKESE</sequence>
<proteinExistence type="predicted"/>
<evidence type="ECO:0000313" key="2">
    <source>
        <dbReference type="Proteomes" id="UP000424080"/>
    </source>
</evidence>
<protein>
    <submittedName>
        <fullName evidence="1">Uncharacterized protein</fullName>
    </submittedName>
</protein>
<dbReference type="Proteomes" id="UP000424080">
    <property type="component" value="Segment"/>
</dbReference>
<name>A0A5S9BZ93_9CAUD</name>